<name>A0A366ER45_9BACI</name>
<dbReference type="CDD" id="cd07064">
    <property type="entry name" value="AlkD_like_1"/>
    <property type="match status" value="1"/>
</dbReference>
<proteinExistence type="predicted"/>
<sequence>MGHEYSDKIITLLKKHQNSENREAMEAYMRNQFQFFGIRTPERTALLRDFLKENGKPPVEELPDIVRSLWSEPQRECQYFALSLLDKQSRYLTKKHLPLLEELITDKSWWDTIDHIAPNHVGKIYQTEEDDAYLEKWIHSDHMWLNRISILHQLKYKEKTDQDRLFRYILLHKESKEFFIQKAIGWALREYSKTDPEAVQQFIESEKLAPLSKREGMKHIHRRAKEGEIVEK</sequence>
<dbReference type="PANTHER" id="PTHR34070">
    <property type="entry name" value="ARMADILLO-TYPE FOLD"/>
    <property type="match status" value="1"/>
</dbReference>
<dbReference type="AlphaFoldDB" id="A0A366ER45"/>
<dbReference type="InterPro" id="IPR014825">
    <property type="entry name" value="DNA_alkylation"/>
</dbReference>
<organism evidence="1 2">
    <name type="scientific">Rossellomorea aquimaris</name>
    <dbReference type="NCBI Taxonomy" id="189382"/>
    <lineage>
        <taxon>Bacteria</taxon>
        <taxon>Bacillati</taxon>
        <taxon>Bacillota</taxon>
        <taxon>Bacilli</taxon>
        <taxon>Bacillales</taxon>
        <taxon>Bacillaceae</taxon>
        <taxon>Rossellomorea</taxon>
    </lineage>
</organism>
<accession>A0A366ER45</accession>
<evidence type="ECO:0000313" key="2">
    <source>
        <dbReference type="Proteomes" id="UP000252118"/>
    </source>
</evidence>
<reference evidence="1 2" key="1">
    <citation type="submission" date="2018-06" db="EMBL/GenBank/DDBJ databases">
        <title>Freshwater and sediment microbial communities from various areas in North America, analyzing microbe dynamics in response to fracking.</title>
        <authorList>
            <person name="Lamendella R."/>
        </authorList>
    </citation>
    <scope>NUCLEOTIDE SEQUENCE [LARGE SCALE GENOMIC DNA]</scope>
    <source>
        <strain evidence="1 2">97B</strain>
    </source>
</reference>
<gene>
    <name evidence="1" type="ORF">DET59_105172</name>
</gene>
<dbReference type="Gene3D" id="1.25.40.290">
    <property type="entry name" value="ARM repeat domains"/>
    <property type="match status" value="1"/>
</dbReference>
<dbReference type="PANTHER" id="PTHR34070:SF1">
    <property type="entry name" value="DNA ALKYLATION REPAIR PROTEIN"/>
    <property type="match status" value="1"/>
</dbReference>
<dbReference type="InterPro" id="IPR016024">
    <property type="entry name" value="ARM-type_fold"/>
</dbReference>
<dbReference type="SUPFAM" id="SSF48371">
    <property type="entry name" value="ARM repeat"/>
    <property type="match status" value="1"/>
</dbReference>
<dbReference type="EMBL" id="QNRJ01000005">
    <property type="protein sequence ID" value="RBP04883.1"/>
    <property type="molecule type" value="Genomic_DNA"/>
</dbReference>
<dbReference type="Proteomes" id="UP000252118">
    <property type="component" value="Unassembled WGS sequence"/>
</dbReference>
<evidence type="ECO:0000313" key="1">
    <source>
        <dbReference type="EMBL" id="RBP04883.1"/>
    </source>
</evidence>
<dbReference type="OrthoDB" id="9775346at2"/>
<comment type="caution">
    <text evidence="1">The sequence shown here is derived from an EMBL/GenBank/DDBJ whole genome shotgun (WGS) entry which is preliminary data.</text>
</comment>
<dbReference type="Pfam" id="PF08713">
    <property type="entry name" value="DNA_alkylation"/>
    <property type="match status" value="1"/>
</dbReference>
<protein>
    <submittedName>
        <fullName evidence="1">3-methyladenine DNA glycosylase AlkD</fullName>
    </submittedName>
</protein>
<dbReference type="Gene3D" id="1.20.1660.10">
    <property type="entry name" value="Hypothetical protein (EF3068)"/>
    <property type="match status" value="1"/>
</dbReference>